<evidence type="ECO:0000256" key="3">
    <source>
        <dbReference type="ARBA" id="ARBA00022448"/>
    </source>
</evidence>
<evidence type="ECO:0000256" key="9">
    <source>
        <dbReference type="ARBA" id="ARBA00023136"/>
    </source>
</evidence>
<dbReference type="GO" id="GO:0030150">
    <property type="term" value="P:protein import into mitochondrial matrix"/>
    <property type="evidence" value="ECO:0007669"/>
    <property type="project" value="InterPro"/>
</dbReference>
<dbReference type="AlphaFoldDB" id="A0AAD8K8K9"/>
<evidence type="ECO:0000256" key="4">
    <source>
        <dbReference type="ARBA" id="ARBA00022692"/>
    </source>
</evidence>
<evidence type="ECO:0000256" key="8">
    <source>
        <dbReference type="ARBA" id="ARBA00023128"/>
    </source>
</evidence>
<organism evidence="10 11">
    <name type="scientific">Tagetes erecta</name>
    <name type="common">African marigold</name>
    <dbReference type="NCBI Taxonomy" id="13708"/>
    <lineage>
        <taxon>Eukaryota</taxon>
        <taxon>Viridiplantae</taxon>
        <taxon>Streptophyta</taxon>
        <taxon>Embryophyta</taxon>
        <taxon>Tracheophyta</taxon>
        <taxon>Spermatophyta</taxon>
        <taxon>Magnoliopsida</taxon>
        <taxon>eudicotyledons</taxon>
        <taxon>Gunneridae</taxon>
        <taxon>Pentapetalae</taxon>
        <taxon>asterids</taxon>
        <taxon>campanulids</taxon>
        <taxon>Asterales</taxon>
        <taxon>Asteraceae</taxon>
        <taxon>Asteroideae</taxon>
        <taxon>Heliantheae alliance</taxon>
        <taxon>Tageteae</taxon>
        <taxon>Tagetes</taxon>
    </lineage>
</organism>
<name>A0AAD8K8K9_TARER</name>
<dbReference type="EMBL" id="JAUHHV010000007">
    <property type="protein sequence ID" value="KAK1418344.1"/>
    <property type="molecule type" value="Genomic_DNA"/>
</dbReference>
<evidence type="ECO:0000256" key="5">
    <source>
        <dbReference type="ARBA" id="ARBA00022787"/>
    </source>
</evidence>
<comment type="similarity">
    <text evidence="2">Belongs to the Tom7 family.</text>
</comment>
<proteinExistence type="inferred from homology"/>
<keyword evidence="5" id="KW-1000">Mitochondrion outer membrane</keyword>
<keyword evidence="6" id="KW-0653">Protein transport</keyword>
<gene>
    <name evidence="10" type="ORF">QVD17_27487</name>
</gene>
<keyword evidence="11" id="KW-1185">Reference proteome</keyword>
<evidence type="ECO:0008006" key="12">
    <source>
        <dbReference type="Google" id="ProtNLM"/>
    </source>
</evidence>
<dbReference type="Proteomes" id="UP001229421">
    <property type="component" value="Unassembled WGS sequence"/>
</dbReference>
<keyword evidence="8" id="KW-0496">Mitochondrion</keyword>
<sequence>MFSLTSFTIEVLVSISRFGSVDCRAVWNGKGVYHGACTSTSMKLKSIGLSNGTTASLRIESCECMVGPEPEMRHMGTIIFILQQHPPTCIIFTPIMSSKVVLKTNKGKSSKGSKPANDNSTSKLLKEWTTWTMKKAKVVTHYGFIPLIIFIGMNSEPKPSISQLLSPV</sequence>
<keyword evidence="7" id="KW-1133">Transmembrane helix</keyword>
<dbReference type="PANTHER" id="PTHR34944">
    <property type="entry name" value="MITOCHONDRIAL IMPORT RECEPTOR SUBUNIT TOM7"/>
    <property type="match status" value="1"/>
</dbReference>
<keyword evidence="3" id="KW-0813">Transport</keyword>
<evidence type="ECO:0000256" key="1">
    <source>
        <dbReference type="ARBA" id="ARBA00004572"/>
    </source>
</evidence>
<evidence type="ECO:0000256" key="2">
    <source>
        <dbReference type="ARBA" id="ARBA00010917"/>
    </source>
</evidence>
<keyword evidence="4" id="KW-0812">Transmembrane</keyword>
<dbReference type="InterPro" id="IPR012621">
    <property type="entry name" value="Tom7"/>
</dbReference>
<evidence type="ECO:0000256" key="7">
    <source>
        <dbReference type="ARBA" id="ARBA00022989"/>
    </source>
</evidence>
<evidence type="ECO:0000256" key="6">
    <source>
        <dbReference type="ARBA" id="ARBA00022927"/>
    </source>
</evidence>
<evidence type="ECO:0000313" key="10">
    <source>
        <dbReference type="EMBL" id="KAK1418344.1"/>
    </source>
</evidence>
<keyword evidence="9" id="KW-0472">Membrane</keyword>
<reference evidence="10" key="1">
    <citation type="journal article" date="2023" name="bioRxiv">
        <title>Improved chromosome-level genome assembly for marigold (Tagetes erecta).</title>
        <authorList>
            <person name="Jiang F."/>
            <person name="Yuan L."/>
            <person name="Wang S."/>
            <person name="Wang H."/>
            <person name="Xu D."/>
            <person name="Wang A."/>
            <person name="Fan W."/>
        </authorList>
    </citation>
    <scope>NUCLEOTIDE SEQUENCE</scope>
    <source>
        <strain evidence="10">WSJ</strain>
        <tissue evidence="10">Leaf</tissue>
    </source>
</reference>
<comment type="subcellular location">
    <subcellularLocation>
        <location evidence="1">Mitochondrion outer membrane</location>
        <topology evidence="1">Single-pass membrane protein</topology>
    </subcellularLocation>
</comment>
<accession>A0AAD8K8K9</accession>
<comment type="caution">
    <text evidence="10">The sequence shown here is derived from an EMBL/GenBank/DDBJ whole genome shotgun (WGS) entry which is preliminary data.</text>
</comment>
<evidence type="ECO:0000313" key="11">
    <source>
        <dbReference type="Proteomes" id="UP001229421"/>
    </source>
</evidence>
<protein>
    <recommendedName>
        <fullName evidence="12">Mitochondrial import receptor subunit TOM7-1</fullName>
    </recommendedName>
</protein>
<dbReference type="GO" id="GO:0005742">
    <property type="term" value="C:mitochondrial outer membrane translocase complex"/>
    <property type="evidence" value="ECO:0007669"/>
    <property type="project" value="InterPro"/>
</dbReference>
<dbReference type="Pfam" id="PF08038">
    <property type="entry name" value="Tom7"/>
    <property type="match status" value="1"/>
</dbReference>
<dbReference type="PANTHER" id="PTHR34944:SF2">
    <property type="entry name" value="MITOCHONDRIAL IMPORT RECEPTOR SUBUNIT TOM7"/>
    <property type="match status" value="1"/>
</dbReference>